<feature type="domain" description="Aldehyde oxidase/xanthine dehydrogenase a/b hammerhead" evidence="1">
    <location>
        <begin position="203"/>
        <end position="283"/>
    </location>
</feature>
<accession>A0A238JVZ3</accession>
<dbReference type="EC" id="1.3.99.16" evidence="2"/>
<dbReference type="Proteomes" id="UP000202922">
    <property type="component" value="Unassembled WGS sequence"/>
</dbReference>
<dbReference type="AlphaFoldDB" id="A0A238JVZ3"/>
<protein>
    <submittedName>
        <fullName evidence="2">Isoquinoline 1-oxidoreductase subunit beta</fullName>
        <ecNumber evidence="2">1.3.99.16</ecNumber>
    </submittedName>
</protein>
<dbReference type="OrthoDB" id="9767994at2"/>
<dbReference type="Gene3D" id="3.30.365.10">
    <property type="entry name" value="Aldehyde oxidase/xanthine dehydrogenase, molybdopterin binding domain"/>
    <property type="match status" value="5"/>
</dbReference>
<dbReference type="SMART" id="SM01008">
    <property type="entry name" value="Ald_Xan_dh_C"/>
    <property type="match status" value="1"/>
</dbReference>
<proteinExistence type="predicted"/>
<dbReference type="Gene3D" id="3.90.1170.50">
    <property type="entry name" value="Aldehyde oxidase/xanthine dehydrogenase, a/b hammerhead"/>
    <property type="match status" value="1"/>
</dbReference>
<dbReference type="PANTHER" id="PTHR47495">
    <property type="entry name" value="ALDEHYDE DEHYDROGENASE"/>
    <property type="match status" value="1"/>
</dbReference>
<keyword evidence="2" id="KW-0560">Oxidoreductase</keyword>
<gene>
    <name evidence="2" type="primary">iorB_1</name>
    <name evidence="2" type="ORF">COL8621_01142</name>
</gene>
<dbReference type="InterPro" id="IPR000674">
    <property type="entry name" value="Ald_Oxase/Xan_DH_a/b"/>
</dbReference>
<dbReference type="GO" id="GO:0047121">
    <property type="term" value="F:isoquinoline 1-oxidoreductase activity"/>
    <property type="evidence" value="ECO:0007669"/>
    <property type="project" value="UniProtKB-EC"/>
</dbReference>
<dbReference type="InterPro" id="IPR046867">
    <property type="entry name" value="AldOxase/xan_DH_MoCoBD2"/>
</dbReference>
<dbReference type="InterPro" id="IPR037165">
    <property type="entry name" value="AldOxase/xan_DH_Mopterin-bd_sf"/>
</dbReference>
<evidence type="ECO:0000313" key="2">
    <source>
        <dbReference type="EMBL" id="SMX33992.1"/>
    </source>
</evidence>
<dbReference type="InterPro" id="IPR052516">
    <property type="entry name" value="N-heterocyclic_Hydroxylase"/>
</dbReference>
<dbReference type="SUPFAM" id="SSF56003">
    <property type="entry name" value="Molybdenum cofactor-binding domain"/>
    <property type="match status" value="2"/>
</dbReference>
<dbReference type="InterPro" id="IPR012368">
    <property type="entry name" value="OxRdtase_Mopterin-bd_su_IorB"/>
</dbReference>
<dbReference type="InterPro" id="IPR006311">
    <property type="entry name" value="TAT_signal"/>
</dbReference>
<sequence length="725" mass="75967">MTVQTTRRGFLAGGLAAGAALVVGFTPKGALAAGHGGAEINPFVKVDADGTLTVVLKHFEMGQGTTTGLTTLVAEEMDADWDAVAIEFAPADDSKYANLFFGGQGTGGSTAIANSFMQYRQAGAAARAVLVAAAAKQWGVAESDITLEKGMLKSGDKTGHYGEFAAAAAEMTPPAEPVLKDASAFNLIGDARLPRKDSAAKTDGTATFAIDVRLPDMVYAVLLRSPKFGGKLTSFDASAAADIQGFVDARAIANGAGVAVYGTSTWAAISARDAITAEWDFSAAETRSTPDIEAEHIALLDTPTYEARPGATLADSTAALEGAAQVVEADFLLPHLAHAPMEPLNCTIEATENGVRVHDGCQFPTLTRPFVAGTLGLDPSQVEIVTVYAGGSFGRRANTVSDYHVEAALVFDALGRERPVKLVWTREDDLAGGFYRPMAAHRAKIGIDGDGNITGWDHRVAAQPIFKGTPFEAVIVHDGVDHGSVEGIADTPYNIPAFSVGLSDWTSPMPVLWWRSVGHSHTAFVKESLIDMAATAAGRDPIEFRLSLLGDDTNADHKRLRGVLELVAEKSGWGGDLPEGRGRGVAVHKSFNTYVAEVIEVSTNDGAVKIEKVTCAVDCGVAVNPDVIKAQMEGGVGYALGHVMRNQITMTDGVVDQANFPDYEPLRIYDIGSIDVHLVPSTEAPTGVGEPGVPPAGPALANAIAAATGTRVTKLPMWENGIEFA</sequence>
<name>A0A238JVZ3_9RHOB</name>
<dbReference type="PIRSF" id="PIRSF036389">
    <property type="entry name" value="IOR_B"/>
    <property type="match status" value="1"/>
</dbReference>
<dbReference type="RefSeq" id="WP_093966291.1">
    <property type="nucleotide sequence ID" value="NZ_FXYE01000001.1"/>
</dbReference>
<dbReference type="PANTHER" id="PTHR47495:SF2">
    <property type="entry name" value="ALDEHYDE DEHYDROGENASE"/>
    <property type="match status" value="1"/>
</dbReference>
<dbReference type="EMBL" id="FXYE01000001">
    <property type="protein sequence ID" value="SMX33992.1"/>
    <property type="molecule type" value="Genomic_DNA"/>
</dbReference>
<dbReference type="PROSITE" id="PS51318">
    <property type="entry name" value="TAT"/>
    <property type="match status" value="1"/>
</dbReference>
<dbReference type="Pfam" id="PF20256">
    <property type="entry name" value="MoCoBD_2"/>
    <property type="match status" value="2"/>
</dbReference>
<dbReference type="InterPro" id="IPR008274">
    <property type="entry name" value="AldOxase/xan_DH_MoCoBD1"/>
</dbReference>
<keyword evidence="3" id="KW-1185">Reference proteome</keyword>
<evidence type="ECO:0000259" key="1">
    <source>
        <dbReference type="SMART" id="SM01008"/>
    </source>
</evidence>
<evidence type="ECO:0000313" key="3">
    <source>
        <dbReference type="Proteomes" id="UP000202922"/>
    </source>
</evidence>
<reference evidence="3" key="1">
    <citation type="submission" date="2017-05" db="EMBL/GenBank/DDBJ databases">
        <authorList>
            <person name="Rodrigo-Torres L."/>
            <person name="Arahal R. D."/>
            <person name="Lucena T."/>
        </authorList>
    </citation>
    <scope>NUCLEOTIDE SEQUENCE [LARGE SCALE GENOMIC DNA]</scope>
    <source>
        <strain evidence="3">CECT 8621</strain>
    </source>
</reference>
<organism evidence="2 3">
    <name type="scientific">Actibacterium lipolyticum</name>
    <dbReference type="NCBI Taxonomy" id="1524263"/>
    <lineage>
        <taxon>Bacteria</taxon>
        <taxon>Pseudomonadati</taxon>
        <taxon>Pseudomonadota</taxon>
        <taxon>Alphaproteobacteria</taxon>
        <taxon>Rhodobacterales</taxon>
        <taxon>Roseobacteraceae</taxon>
        <taxon>Actibacterium</taxon>
    </lineage>
</organism>
<dbReference type="Pfam" id="PF02738">
    <property type="entry name" value="MoCoBD_1"/>
    <property type="match status" value="1"/>
</dbReference>